<protein>
    <submittedName>
        <fullName evidence="1">Uncharacterized protein</fullName>
    </submittedName>
</protein>
<sequence length="109" mass="12030">MLLIPSPACFDRSEGIIHVNLSSFHHNLATFSINLAGSPLNRSRVRINLSKILHNLSADPLANNNKLQHIVNPLIINKAATTKRPLLYGTRNLSLLSYKGQGPIDYASF</sequence>
<dbReference type="EMBL" id="JAFBED010000004">
    <property type="protein sequence ID" value="MBM7620126.1"/>
    <property type="molecule type" value="Genomic_DNA"/>
</dbReference>
<gene>
    <name evidence="1" type="ORF">JOC95_001979</name>
</gene>
<evidence type="ECO:0000313" key="2">
    <source>
        <dbReference type="Proteomes" id="UP000737402"/>
    </source>
</evidence>
<comment type="caution">
    <text evidence="1">The sequence shown here is derived from an EMBL/GenBank/DDBJ whole genome shotgun (WGS) entry which is preliminary data.</text>
</comment>
<reference evidence="1 2" key="1">
    <citation type="submission" date="2021-01" db="EMBL/GenBank/DDBJ databases">
        <title>Genomic Encyclopedia of Type Strains, Phase IV (KMG-IV): sequencing the most valuable type-strain genomes for metagenomic binning, comparative biology and taxonomic classification.</title>
        <authorList>
            <person name="Goeker M."/>
        </authorList>
    </citation>
    <scope>NUCLEOTIDE SEQUENCE [LARGE SCALE GENOMIC DNA]</scope>
    <source>
        <strain evidence="1 2">DSM 25879</strain>
    </source>
</reference>
<keyword evidence="2" id="KW-1185">Reference proteome</keyword>
<dbReference type="Proteomes" id="UP000737402">
    <property type="component" value="Unassembled WGS sequence"/>
</dbReference>
<accession>A0ABS2NZJ8</accession>
<name>A0ABS2NZJ8_9BACI</name>
<proteinExistence type="predicted"/>
<organism evidence="1 2">
    <name type="scientific">Sutcliffiella tianshenii</name>
    <dbReference type="NCBI Taxonomy" id="1463404"/>
    <lineage>
        <taxon>Bacteria</taxon>
        <taxon>Bacillati</taxon>
        <taxon>Bacillota</taxon>
        <taxon>Bacilli</taxon>
        <taxon>Bacillales</taxon>
        <taxon>Bacillaceae</taxon>
        <taxon>Sutcliffiella</taxon>
    </lineage>
</organism>
<evidence type="ECO:0000313" key="1">
    <source>
        <dbReference type="EMBL" id="MBM7620126.1"/>
    </source>
</evidence>